<reference evidence="1 2" key="1">
    <citation type="submission" date="2016-10" db="EMBL/GenBank/DDBJ databases">
        <authorList>
            <person name="de Groot N.N."/>
        </authorList>
    </citation>
    <scope>NUCLEOTIDE SEQUENCE [LARGE SCALE GENOMIC DNA]</scope>
    <source>
        <strain evidence="1 2">DSM 19033</strain>
    </source>
</reference>
<dbReference type="OrthoDB" id="9796523at2"/>
<name>A0A1H4GJ58_9SPHI</name>
<evidence type="ECO:0000313" key="1">
    <source>
        <dbReference type="EMBL" id="SEB08712.1"/>
    </source>
</evidence>
<gene>
    <name evidence="1" type="ORF">SAMN05443550_11040</name>
</gene>
<dbReference type="EMBL" id="FNRA01000010">
    <property type="protein sequence ID" value="SEB08712.1"/>
    <property type="molecule type" value="Genomic_DNA"/>
</dbReference>
<protein>
    <submittedName>
        <fullName evidence="1">RloB-like protein</fullName>
    </submittedName>
</protein>
<organism evidence="1 2">
    <name type="scientific">Pedobacter hartonius</name>
    <dbReference type="NCBI Taxonomy" id="425514"/>
    <lineage>
        <taxon>Bacteria</taxon>
        <taxon>Pseudomonadati</taxon>
        <taxon>Bacteroidota</taxon>
        <taxon>Sphingobacteriia</taxon>
        <taxon>Sphingobacteriales</taxon>
        <taxon>Sphingobacteriaceae</taxon>
        <taxon>Pedobacter</taxon>
    </lineage>
</organism>
<accession>A0A1H4GJ58</accession>
<sequence length="204" mass="24261">MNRQSKLRNLRYSVALVGDGFSESIYFTDFRDTERPEGLKIIPDFPGRIGSYSGVLDRAISLKEDYDRVYAMVDMDAVISQQQDQQYQRHKRAAEREGVIILENNPCFEFWLLLHFQQTGRLFQNCEQVITLLRRHIPEYNKGLKFLEKLRLFATLRDRLPQAMENAARLEHNRDDHDPLYPRAEIFKFFEWYTVRQKATHILS</sequence>
<proteinExistence type="predicted"/>
<dbReference type="Pfam" id="PF13707">
    <property type="entry name" value="RloB"/>
    <property type="match status" value="1"/>
</dbReference>
<dbReference type="Proteomes" id="UP000198850">
    <property type="component" value="Unassembled WGS sequence"/>
</dbReference>
<dbReference type="STRING" id="425514.SAMN05443550_11040"/>
<dbReference type="RefSeq" id="WP_090558687.1">
    <property type="nucleotide sequence ID" value="NZ_FNRA01000010.1"/>
</dbReference>
<evidence type="ECO:0000313" key="2">
    <source>
        <dbReference type="Proteomes" id="UP000198850"/>
    </source>
</evidence>
<dbReference type="AlphaFoldDB" id="A0A1H4GJ58"/>
<keyword evidence="2" id="KW-1185">Reference proteome</keyword>
<dbReference type="InterPro" id="IPR025591">
    <property type="entry name" value="RloB"/>
</dbReference>